<feature type="compositionally biased region" description="Gly residues" evidence="2">
    <location>
        <begin position="152"/>
        <end position="167"/>
    </location>
</feature>
<dbReference type="InterPro" id="IPR013088">
    <property type="entry name" value="Znf_NHR/GATA"/>
</dbReference>
<dbReference type="Proteomes" id="UP000694553">
    <property type="component" value="Unassembled WGS sequence"/>
</dbReference>
<reference evidence="3" key="2">
    <citation type="submission" date="2025-08" db="UniProtKB">
        <authorList>
            <consortium name="Ensembl"/>
        </authorList>
    </citation>
    <scope>IDENTIFICATION</scope>
</reference>
<dbReference type="GO" id="GO:0048599">
    <property type="term" value="P:oocyte development"/>
    <property type="evidence" value="ECO:0007669"/>
    <property type="project" value="TreeGrafter"/>
</dbReference>
<dbReference type="InterPro" id="IPR000679">
    <property type="entry name" value="Znf_GATA"/>
</dbReference>
<dbReference type="AlphaFoldDB" id="A0A8C3DH12"/>
<proteinExistence type="predicted"/>
<feature type="region of interest" description="Disordered" evidence="2">
    <location>
        <begin position="152"/>
        <end position="231"/>
    </location>
</feature>
<dbReference type="Pfam" id="PF00320">
    <property type="entry name" value="GATA"/>
    <property type="match status" value="1"/>
</dbReference>
<keyword evidence="1" id="KW-0539">Nucleus</keyword>
<evidence type="ECO:0000256" key="1">
    <source>
        <dbReference type="ARBA" id="ARBA00023242"/>
    </source>
</evidence>
<evidence type="ECO:0000313" key="3">
    <source>
        <dbReference type="Ensembl" id="ENSCMUP00000004973.2"/>
    </source>
</evidence>
<dbReference type="PROSITE" id="PS00344">
    <property type="entry name" value="GATA_ZN_FINGER_1"/>
    <property type="match status" value="1"/>
</dbReference>
<feature type="compositionally biased region" description="Basic residues" evidence="2">
    <location>
        <begin position="172"/>
        <end position="182"/>
    </location>
</feature>
<feature type="region of interest" description="Disordered" evidence="2">
    <location>
        <begin position="1"/>
        <end position="98"/>
    </location>
</feature>
<reference evidence="3" key="3">
    <citation type="submission" date="2025-09" db="UniProtKB">
        <authorList>
            <consortium name="Ensembl"/>
        </authorList>
    </citation>
    <scope>IDENTIFICATION</scope>
</reference>
<dbReference type="Gene3D" id="3.30.50.10">
    <property type="entry name" value="Erythroid Transcription Factor GATA-1, subunit A"/>
    <property type="match status" value="1"/>
</dbReference>
<feature type="compositionally biased region" description="Gly residues" evidence="2">
    <location>
        <begin position="22"/>
        <end position="38"/>
    </location>
</feature>
<feature type="compositionally biased region" description="Gly residues" evidence="2">
    <location>
        <begin position="46"/>
        <end position="60"/>
    </location>
</feature>
<dbReference type="PANTHER" id="PTHR47341:SF1">
    <property type="entry name" value="GATA-TYPE ZINC FINGER PROTEIN 1"/>
    <property type="match status" value="1"/>
</dbReference>
<dbReference type="SMART" id="SM00401">
    <property type="entry name" value="ZnF_GATA"/>
    <property type="match status" value="1"/>
</dbReference>
<dbReference type="GO" id="GO:0008270">
    <property type="term" value="F:zinc ion binding"/>
    <property type="evidence" value="ECO:0007669"/>
    <property type="project" value="InterPro"/>
</dbReference>
<feature type="compositionally biased region" description="Pro residues" evidence="2">
    <location>
        <begin position="82"/>
        <end position="94"/>
    </location>
</feature>
<sequence length="304" mass="31274">MGVRGVRGDSGLAGPRFCPGNRGEGPGVFGLEGTGGTRGKNRGWSHRGGTGSTGTVGGSSRGCPQLPAPCPDAASPLRTGLPEPPPRPRSPPSVPGESLGFLQEAVRLLSPPAPLPVPPAALPEHPEVSAAPTGSLDALSLIDLQCRLLAGGVGSDNGTSTGTGTGTERGTRSGRRRKRARPQRGADPRDPSFRGVTLRISGSGEGGEVLGVSPPCHRNTAGVRGPPAGRKRCTSCKTRRTPMWRTAEDGTVLCNACGIRYRKYRVRCQRCWNIPGKSGTPQCPRCPTRPAGTGGDSEDATAAG</sequence>
<accession>A0A8C3DH12</accession>
<dbReference type="GO" id="GO:0007283">
    <property type="term" value="P:spermatogenesis"/>
    <property type="evidence" value="ECO:0007669"/>
    <property type="project" value="TreeGrafter"/>
</dbReference>
<dbReference type="GO" id="GO:0005634">
    <property type="term" value="C:nucleus"/>
    <property type="evidence" value="ECO:0007669"/>
    <property type="project" value="TreeGrafter"/>
</dbReference>
<protein>
    <submittedName>
        <fullName evidence="3">Uncharacterized protein</fullName>
    </submittedName>
</protein>
<dbReference type="GO" id="GO:0043565">
    <property type="term" value="F:sequence-specific DNA binding"/>
    <property type="evidence" value="ECO:0007669"/>
    <property type="project" value="InterPro"/>
</dbReference>
<reference evidence="4" key="1">
    <citation type="submission" date="2019-10" db="EMBL/GenBank/DDBJ databases">
        <title>Corvus moneduloides (New Caledonian crow) genome, bCorMon1, primary haplotype.</title>
        <authorList>
            <person name="Rutz C."/>
            <person name="Fungtammasan C."/>
            <person name="Mountcastle J."/>
            <person name="Formenti G."/>
            <person name="Chow W."/>
            <person name="Howe K."/>
            <person name="Steele M.P."/>
            <person name="Fernandes J."/>
            <person name="Gilbert M.T.P."/>
            <person name="Fedrigo O."/>
            <person name="Jarvis E.D."/>
            <person name="Gemmell N."/>
        </authorList>
    </citation>
    <scope>NUCLEOTIDE SEQUENCE [LARGE SCALE GENOMIC DNA]</scope>
</reference>
<keyword evidence="4" id="KW-1185">Reference proteome</keyword>
<dbReference type="CDD" id="cd00202">
    <property type="entry name" value="ZnF_GATA"/>
    <property type="match status" value="1"/>
</dbReference>
<dbReference type="GO" id="GO:0006357">
    <property type="term" value="P:regulation of transcription by RNA polymerase II"/>
    <property type="evidence" value="ECO:0007669"/>
    <property type="project" value="TreeGrafter"/>
</dbReference>
<dbReference type="PROSITE" id="PS50114">
    <property type="entry name" value="GATA_ZN_FINGER_2"/>
    <property type="match status" value="1"/>
</dbReference>
<organism evidence="3 4">
    <name type="scientific">Corvus moneduloides</name>
    <name type="common">New Caledonian crow</name>
    <dbReference type="NCBI Taxonomy" id="1196302"/>
    <lineage>
        <taxon>Eukaryota</taxon>
        <taxon>Metazoa</taxon>
        <taxon>Chordata</taxon>
        <taxon>Craniata</taxon>
        <taxon>Vertebrata</taxon>
        <taxon>Euteleostomi</taxon>
        <taxon>Archelosauria</taxon>
        <taxon>Archosauria</taxon>
        <taxon>Dinosauria</taxon>
        <taxon>Saurischia</taxon>
        <taxon>Theropoda</taxon>
        <taxon>Coelurosauria</taxon>
        <taxon>Aves</taxon>
        <taxon>Neognathae</taxon>
        <taxon>Neoaves</taxon>
        <taxon>Telluraves</taxon>
        <taxon>Australaves</taxon>
        <taxon>Passeriformes</taxon>
        <taxon>Corvoidea</taxon>
        <taxon>Corvidae</taxon>
        <taxon>Corvus</taxon>
    </lineage>
</organism>
<dbReference type="Ensembl" id="ENSCMUT00000005370.2">
    <property type="protein sequence ID" value="ENSCMUP00000004973.2"/>
    <property type="gene ID" value="ENSCMUG00000003339.2"/>
</dbReference>
<dbReference type="SUPFAM" id="SSF57716">
    <property type="entry name" value="Glucocorticoid receptor-like (DNA-binding domain)"/>
    <property type="match status" value="1"/>
</dbReference>
<dbReference type="InterPro" id="IPR053116">
    <property type="entry name" value="GATA-type_Znf_Regulator"/>
</dbReference>
<evidence type="ECO:0000256" key="2">
    <source>
        <dbReference type="SAM" id="MobiDB-lite"/>
    </source>
</evidence>
<accession>A0A8U7P3D8</accession>
<dbReference type="PANTHER" id="PTHR47341">
    <property type="entry name" value="GATA-TYPE ZINC FINGER PROTEIN 1"/>
    <property type="match status" value="1"/>
</dbReference>
<name>A0A8C3DH12_CORMO</name>
<evidence type="ECO:0000313" key="4">
    <source>
        <dbReference type="Proteomes" id="UP000694553"/>
    </source>
</evidence>
<feature type="region of interest" description="Disordered" evidence="2">
    <location>
        <begin position="278"/>
        <end position="304"/>
    </location>
</feature>